<sequence>MSGDFGKKNPLAPPLAVAPEEGRRWRKWLAEAVICALPGAAAGMASHALRARSLDQLLERDKRREEDGFPRKIRVGRMIRPGRGGDDKVVVVPTTVEEKLMHDPTFQPPEEGAPDGGSGEGEEGEVIGEAPVRPAPGEGEGGAGQGGGGGHEIESSAYDLGRILSEQFALPNLRDKGKKRALSRYVYDLTDRNRGFGQILDKKATLRSVLKTNLALGNIPDVENIDTTGLLIAPNDKIYRVLSREKDYESQALVFFLRDYSGSMAGKSTDIVVTQHVLIYSWLLYQYEKQVETRFILHDVDAREVPDFYSYYNSKVAGGTKVASAYRMVNEIVDKESLAKDYNIYVFHGTDGDDWDSTGAEALEELKKMLGYVSRIGITVAEHYSTQSTSGSTEVQRYLRSSGLLEAHPELLRLDVMGEDAQEPRLIEGIKTLIS</sequence>
<reference evidence="2 3" key="1">
    <citation type="submission" date="2019-07" db="EMBL/GenBank/DDBJ databases">
        <title>Insights of Desulfuromonas acetexigens electromicrobiology.</title>
        <authorList>
            <person name="Katuri K."/>
            <person name="Sapireddy V."/>
            <person name="Shaw D.R."/>
            <person name="Saikaly P."/>
        </authorList>
    </citation>
    <scope>NUCLEOTIDE SEQUENCE [LARGE SCALE GENOMIC DNA]</scope>
    <source>
        <strain evidence="2 3">2873</strain>
    </source>
</reference>
<evidence type="ECO:0000256" key="1">
    <source>
        <dbReference type="SAM" id="MobiDB-lite"/>
    </source>
</evidence>
<accession>A0A550JDE3</accession>
<dbReference type="Pfam" id="PF04285">
    <property type="entry name" value="DUF444"/>
    <property type="match status" value="1"/>
</dbReference>
<dbReference type="NCBIfam" id="NF003712">
    <property type="entry name" value="PRK05325.2-4"/>
    <property type="match status" value="1"/>
</dbReference>
<dbReference type="SUPFAM" id="SSF53300">
    <property type="entry name" value="vWA-like"/>
    <property type="match status" value="1"/>
</dbReference>
<dbReference type="AlphaFoldDB" id="A0A550JDE3"/>
<feature type="compositionally biased region" description="Gly residues" evidence="1">
    <location>
        <begin position="138"/>
        <end position="150"/>
    </location>
</feature>
<dbReference type="OrthoDB" id="9788289at2"/>
<dbReference type="PANTHER" id="PTHR30510">
    <property type="entry name" value="UPF0229 PROTEIN YEAH"/>
    <property type="match status" value="1"/>
</dbReference>
<evidence type="ECO:0000313" key="2">
    <source>
        <dbReference type="EMBL" id="TRO81226.1"/>
    </source>
</evidence>
<gene>
    <name evidence="2" type="ORF">FL622_09975</name>
</gene>
<dbReference type="InterPro" id="IPR036465">
    <property type="entry name" value="vWFA_dom_sf"/>
</dbReference>
<protein>
    <submittedName>
        <fullName evidence="2">DUF444 family protein</fullName>
    </submittedName>
</protein>
<dbReference type="PANTHER" id="PTHR30510:SF2">
    <property type="entry name" value="UPF0229 PROTEIN YEAH"/>
    <property type="match status" value="1"/>
</dbReference>
<comment type="caution">
    <text evidence="2">The sequence shown here is derived from an EMBL/GenBank/DDBJ whole genome shotgun (WGS) entry which is preliminary data.</text>
</comment>
<dbReference type="EMBL" id="VJVV01000006">
    <property type="protein sequence ID" value="TRO81226.1"/>
    <property type="molecule type" value="Genomic_DNA"/>
</dbReference>
<dbReference type="InterPro" id="IPR006698">
    <property type="entry name" value="UPF0229"/>
</dbReference>
<organism evidence="2 3">
    <name type="scientific">Trichloromonas acetexigens</name>
    <dbReference type="NCBI Taxonomy" id="38815"/>
    <lineage>
        <taxon>Bacteria</taxon>
        <taxon>Pseudomonadati</taxon>
        <taxon>Thermodesulfobacteriota</taxon>
        <taxon>Desulfuromonadia</taxon>
        <taxon>Desulfuromonadales</taxon>
        <taxon>Trichloromonadaceae</taxon>
        <taxon>Trichloromonas</taxon>
    </lineage>
</organism>
<name>A0A550JDE3_9BACT</name>
<feature type="compositionally biased region" description="Low complexity" evidence="1">
    <location>
        <begin position="127"/>
        <end position="137"/>
    </location>
</feature>
<feature type="region of interest" description="Disordered" evidence="1">
    <location>
        <begin position="100"/>
        <end position="154"/>
    </location>
</feature>
<evidence type="ECO:0000313" key="3">
    <source>
        <dbReference type="Proteomes" id="UP000317155"/>
    </source>
</evidence>
<keyword evidence="3" id="KW-1185">Reference proteome</keyword>
<proteinExistence type="predicted"/>
<dbReference type="Proteomes" id="UP000317155">
    <property type="component" value="Unassembled WGS sequence"/>
</dbReference>